<evidence type="ECO:0000313" key="2">
    <source>
        <dbReference type="EMBL" id="MFD2873323.1"/>
    </source>
</evidence>
<gene>
    <name evidence="2" type="ORF">ACFS5N_12635</name>
</gene>
<evidence type="ECO:0000256" key="1">
    <source>
        <dbReference type="SAM" id="SignalP"/>
    </source>
</evidence>
<sequence>MKKLKATSGFFLLVLTCFFISNFNAFAQKTNIFIVRIAEPNPQINGKDELRSTLSPEGQMRANDLLKALKHEKIKAIYVSSGKAAEQTAYPLAARAKILPRVYADSTSGLVKILNRNFQGTNVLVVAQLKDIMQLISQLGVDPPFETLNDDDYDLLFSITLNGDDKKDMFITYYGKPHHVTEIPQQYLIDKFYPSYTAPIISH</sequence>
<dbReference type="InterPro" id="IPR013078">
    <property type="entry name" value="His_Pase_superF_clade-1"/>
</dbReference>
<dbReference type="RefSeq" id="WP_377185936.1">
    <property type="nucleotide sequence ID" value="NZ_JBHUPD010000002.1"/>
</dbReference>
<comment type="caution">
    <text evidence="2">The sequence shown here is derived from an EMBL/GenBank/DDBJ whole genome shotgun (WGS) entry which is preliminary data.</text>
</comment>
<dbReference type="Proteomes" id="UP001597557">
    <property type="component" value="Unassembled WGS sequence"/>
</dbReference>
<dbReference type="SUPFAM" id="SSF53254">
    <property type="entry name" value="Phosphoglycerate mutase-like"/>
    <property type="match status" value="1"/>
</dbReference>
<dbReference type="Gene3D" id="3.40.50.1240">
    <property type="entry name" value="Phosphoglycerate mutase-like"/>
    <property type="match status" value="1"/>
</dbReference>
<proteinExistence type="predicted"/>
<dbReference type="InterPro" id="IPR029033">
    <property type="entry name" value="His_PPase_superfam"/>
</dbReference>
<dbReference type="Pfam" id="PF00300">
    <property type="entry name" value="His_Phos_1"/>
    <property type="match status" value="1"/>
</dbReference>
<reference evidence="3" key="1">
    <citation type="journal article" date="2019" name="Int. J. Syst. Evol. Microbiol.">
        <title>The Global Catalogue of Microorganisms (GCM) 10K type strain sequencing project: providing services to taxonomists for standard genome sequencing and annotation.</title>
        <authorList>
            <consortium name="The Broad Institute Genomics Platform"/>
            <consortium name="The Broad Institute Genome Sequencing Center for Infectious Disease"/>
            <person name="Wu L."/>
            <person name="Ma J."/>
        </authorList>
    </citation>
    <scope>NUCLEOTIDE SEQUENCE [LARGE SCALE GENOMIC DNA]</scope>
    <source>
        <strain evidence="3">KCTC 22437</strain>
    </source>
</reference>
<organism evidence="2 3">
    <name type="scientific">Mucilaginibacter ximonensis</name>
    <dbReference type="NCBI Taxonomy" id="538021"/>
    <lineage>
        <taxon>Bacteria</taxon>
        <taxon>Pseudomonadati</taxon>
        <taxon>Bacteroidota</taxon>
        <taxon>Sphingobacteriia</taxon>
        <taxon>Sphingobacteriales</taxon>
        <taxon>Sphingobacteriaceae</taxon>
        <taxon>Mucilaginibacter</taxon>
    </lineage>
</organism>
<keyword evidence="1" id="KW-0732">Signal</keyword>
<name>A0ABW5YD96_9SPHI</name>
<feature type="signal peptide" evidence="1">
    <location>
        <begin position="1"/>
        <end position="27"/>
    </location>
</feature>
<accession>A0ABW5YD96</accession>
<evidence type="ECO:0000313" key="3">
    <source>
        <dbReference type="Proteomes" id="UP001597557"/>
    </source>
</evidence>
<feature type="chain" id="PRO_5045694591" evidence="1">
    <location>
        <begin position="28"/>
        <end position="203"/>
    </location>
</feature>
<keyword evidence="3" id="KW-1185">Reference proteome</keyword>
<protein>
    <submittedName>
        <fullName evidence="2">Histidine phosphatase family protein</fullName>
    </submittedName>
</protein>
<dbReference type="EMBL" id="JBHUPD010000002">
    <property type="protein sequence ID" value="MFD2873323.1"/>
    <property type="molecule type" value="Genomic_DNA"/>
</dbReference>